<evidence type="ECO:0000313" key="3">
    <source>
        <dbReference type="Proteomes" id="UP000536835"/>
    </source>
</evidence>
<reference evidence="2 3" key="1">
    <citation type="submission" date="2020-05" db="EMBL/GenBank/DDBJ databases">
        <title>Parvularcula mediterraneae sp. nov., isolated from polypropylene straw from shallow seawater of the seashore of Laganas in Zakynthos island, Greece.</title>
        <authorList>
            <person name="Szabo I."/>
            <person name="Al-Omari J."/>
            <person name="Rado J."/>
            <person name="Szerdahelyi G.S."/>
        </authorList>
    </citation>
    <scope>NUCLEOTIDE SEQUENCE [LARGE SCALE GENOMIC DNA]</scope>
    <source>
        <strain evidence="2 3">ZS-1/3</strain>
    </source>
</reference>
<keyword evidence="3" id="KW-1185">Reference proteome</keyword>
<dbReference type="AlphaFoldDB" id="A0A7Y3RPU2"/>
<dbReference type="Proteomes" id="UP000536835">
    <property type="component" value="Unassembled WGS sequence"/>
</dbReference>
<accession>A0A7Y3RPU2</accession>
<dbReference type="EMBL" id="JABFCX010000003">
    <property type="protein sequence ID" value="NNU17610.1"/>
    <property type="molecule type" value="Genomic_DNA"/>
</dbReference>
<dbReference type="RefSeq" id="WP_173201198.1">
    <property type="nucleotide sequence ID" value="NZ_JABFCX010000003.1"/>
</dbReference>
<keyword evidence="1" id="KW-0732">Signal</keyword>
<protein>
    <submittedName>
        <fullName evidence="2">Uncharacterized protein</fullName>
    </submittedName>
</protein>
<name>A0A7Y3RPU2_9PROT</name>
<feature type="signal peptide" evidence="1">
    <location>
        <begin position="1"/>
        <end position="22"/>
    </location>
</feature>
<comment type="caution">
    <text evidence="2">The sequence shown here is derived from an EMBL/GenBank/DDBJ whole genome shotgun (WGS) entry which is preliminary data.</text>
</comment>
<feature type="chain" id="PRO_5030530045" evidence="1">
    <location>
        <begin position="23"/>
        <end position="167"/>
    </location>
</feature>
<evidence type="ECO:0000313" key="2">
    <source>
        <dbReference type="EMBL" id="NNU17610.1"/>
    </source>
</evidence>
<sequence>MRTFSYSTPIALAVLLVGSAAAQDQSPPTPIVIPSQSSLFNQNTINLPQAPIVTGQDVVRGADGTTCQSAVANGGPFFDVGVLQSEDVYARQTAAVYGRVVFPIGKRAKRIDCTRMYELEIARMRMELEVLRMGVSLESFPVGTGLTPAATFDARVTVEDVEEAPNG</sequence>
<organism evidence="2 3">
    <name type="scientific">Parvularcula mediterranea</name>
    <dbReference type="NCBI Taxonomy" id="2732508"/>
    <lineage>
        <taxon>Bacteria</taxon>
        <taxon>Pseudomonadati</taxon>
        <taxon>Pseudomonadota</taxon>
        <taxon>Alphaproteobacteria</taxon>
        <taxon>Parvularculales</taxon>
        <taxon>Parvularculaceae</taxon>
        <taxon>Parvularcula</taxon>
    </lineage>
</organism>
<proteinExistence type="predicted"/>
<evidence type="ECO:0000256" key="1">
    <source>
        <dbReference type="SAM" id="SignalP"/>
    </source>
</evidence>
<gene>
    <name evidence="2" type="ORF">HK107_14860</name>
</gene>